<dbReference type="Proteomes" id="UP001215151">
    <property type="component" value="Unassembled WGS sequence"/>
</dbReference>
<comment type="caution">
    <text evidence="2">The sequence shown here is derived from an EMBL/GenBank/DDBJ whole genome shotgun (WGS) entry which is preliminary data.</text>
</comment>
<feature type="region of interest" description="Disordered" evidence="1">
    <location>
        <begin position="106"/>
        <end position="125"/>
    </location>
</feature>
<evidence type="ECO:0000256" key="1">
    <source>
        <dbReference type="SAM" id="MobiDB-lite"/>
    </source>
</evidence>
<gene>
    <name evidence="2" type="ORF">ONZ51_g9228</name>
</gene>
<organism evidence="2 3">
    <name type="scientific">Trametes cubensis</name>
    <dbReference type="NCBI Taxonomy" id="1111947"/>
    <lineage>
        <taxon>Eukaryota</taxon>
        <taxon>Fungi</taxon>
        <taxon>Dikarya</taxon>
        <taxon>Basidiomycota</taxon>
        <taxon>Agaricomycotina</taxon>
        <taxon>Agaricomycetes</taxon>
        <taxon>Polyporales</taxon>
        <taxon>Polyporaceae</taxon>
        <taxon>Trametes</taxon>
    </lineage>
</organism>
<protein>
    <submittedName>
        <fullName evidence="2">Uncharacterized protein</fullName>
    </submittedName>
</protein>
<dbReference type="AlphaFoldDB" id="A0AAD7TN04"/>
<evidence type="ECO:0000313" key="2">
    <source>
        <dbReference type="EMBL" id="KAJ8469086.1"/>
    </source>
</evidence>
<keyword evidence="3" id="KW-1185">Reference proteome</keyword>
<reference evidence="2" key="1">
    <citation type="submission" date="2022-11" db="EMBL/GenBank/DDBJ databases">
        <title>Genome Sequence of Cubamyces cubensis.</title>
        <authorList>
            <person name="Buettner E."/>
        </authorList>
    </citation>
    <scope>NUCLEOTIDE SEQUENCE</scope>
    <source>
        <strain evidence="2">MPL-01</strain>
    </source>
</reference>
<sequence length="154" mass="17246">MKRQATKILQLNAVGVEGLHDLRACSRSLRHRSFLQIRIERTMLPRWMFVNPLACGAVKTREQGDTYTNLANALLGATQPTTLADDSPRGHPYAIWSAVQPIRKGSKSLPDGKLSSATTPSSALRPVFSHNPRANFVAHRRIPVAYRRDLELHR</sequence>
<evidence type="ECO:0000313" key="3">
    <source>
        <dbReference type="Proteomes" id="UP001215151"/>
    </source>
</evidence>
<accession>A0AAD7TN04</accession>
<dbReference type="EMBL" id="JAPEVG010000306">
    <property type="protein sequence ID" value="KAJ8469086.1"/>
    <property type="molecule type" value="Genomic_DNA"/>
</dbReference>
<name>A0AAD7TN04_9APHY</name>
<proteinExistence type="predicted"/>